<evidence type="ECO:0000313" key="5">
    <source>
        <dbReference type="Proteomes" id="UP000198634"/>
    </source>
</evidence>
<name>A0A1H9B6J5_9RHOB</name>
<accession>A0A1H9B6J5</accession>
<dbReference type="InterPro" id="IPR016181">
    <property type="entry name" value="Acyl_CoA_acyltransferase"/>
</dbReference>
<gene>
    <name evidence="4" type="ORF">SAMN04488092_102387</name>
</gene>
<dbReference type="InterPro" id="IPR000182">
    <property type="entry name" value="GNAT_dom"/>
</dbReference>
<keyword evidence="2" id="KW-0012">Acyltransferase</keyword>
<keyword evidence="1 4" id="KW-0808">Transferase</keyword>
<evidence type="ECO:0000313" key="4">
    <source>
        <dbReference type="EMBL" id="SEP84337.1"/>
    </source>
</evidence>
<evidence type="ECO:0000256" key="1">
    <source>
        <dbReference type="ARBA" id="ARBA00022679"/>
    </source>
</evidence>
<dbReference type="EMBL" id="FOEP01000002">
    <property type="protein sequence ID" value="SEP84337.1"/>
    <property type="molecule type" value="Genomic_DNA"/>
</dbReference>
<dbReference type="STRING" id="657014.SAMN04488092_102387"/>
<feature type="domain" description="N-acetyltransferase" evidence="3">
    <location>
        <begin position="9"/>
        <end position="151"/>
    </location>
</feature>
<evidence type="ECO:0000256" key="2">
    <source>
        <dbReference type="ARBA" id="ARBA00023315"/>
    </source>
</evidence>
<dbReference type="CDD" id="cd04301">
    <property type="entry name" value="NAT_SF"/>
    <property type="match status" value="1"/>
</dbReference>
<keyword evidence="5" id="KW-1185">Reference proteome</keyword>
<dbReference type="PANTHER" id="PTHR43877:SF2">
    <property type="entry name" value="AMINOALKYLPHOSPHONATE N-ACETYLTRANSFERASE-RELATED"/>
    <property type="match status" value="1"/>
</dbReference>
<dbReference type="OrthoDB" id="9803233at2"/>
<dbReference type="RefSeq" id="WP_090268593.1">
    <property type="nucleotide sequence ID" value="NZ_FOEP01000002.1"/>
</dbReference>
<dbReference type="PROSITE" id="PS51186">
    <property type="entry name" value="GNAT"/>
    <property type="match status" value="1"/>
</dbReference>
<dbReference type="InterPro" id="IPR050832">
    <property type="entry name" value="Bact_Acetyltransf"/>
</dbReference>
<dbReference type="PANTHER" id="PTHR43877">
    <property type="entry name" value="AMINOALKYLPHOSPHONATE N-ACETYLTRANSFERASE-RELATED-RELATED"/>
    <property type="match status" value="1"/>
</dbReference>
<dbReference type="Gene3D" id="3.40.630.30">
    <property type="match status" value="1"/>
</dbReference>
<dbReference type="AlphaFoldDB" id="A0A1H9B6J5"/>
<dbReference type="Proteomes" id="UP000198634">
    <property type="component" value="Unassembled WGS sequence"/>
</dbReference>
<dbReference type="GO" id="GO:0016747">
    <property type="term" value="F:acyltransferase activity, transferring groups other than amino-acyl groups"/>
    <property type="evidence" value="ECO:0007669"/>
    <property type="project" value="InterPro"/>
</dbReference>
<reference evidence="4 5" key="1">
    <citation type="submission" date="2016-10" db="EMBL/GenBank/DDBJ databases">
        <authorList>
            <person name="de Groot N.N."/>
        </authorList>
    </citation>
    <scope>NUCLEOTIDE SEQUENCE [LARGE SCALE GENOMIC DNA]</scope>
    <source>
        <strain evidence="4 5">DSM 22007</strain>
    </source>
</reference>
<dbReference type="Pfam" id="PF00583">
    <property type="entry name" value="Acetyltransf_1"/>
    <property type="match status" value="1"/>
</dbReference>
<organism evidence="4 5">
    <name type="scientific">Thalassovita taeanensis</name>
    <dbReference type="NCBI Taxonomy" id="657014"/>
    <lineage>
        <taxon>Bacteria</taxon>
        <taxon>Pseudomonadati</taxon>
        <taxon>Pseudomonadota</taxon>
        <taxon>Alphaproteobacteria</taxon>
        <taxon>Rhodobacterales</taxon>
        <taxon>Roseobacteraceae</taxon>
        <taxon>Thalassovita</taxon>
    </lineage>
</organism>
<evidence type="ECO:0000259" key="3">
    <source>
        <dbReference type="PROSITE" id="PS51186"/>
    </source>
</evidence>
<protein>
    <submittedName>
        <fullName evidence="4">Putative acetyltransferase</fullName>
    </submittedName>
</protein>
<proteinExistence type="predicted"/>
<dbReference type="SUPFAM" id="SSF55729">
    <property type="entry name" value="Acyl-CoA N-acyltransferases (Nat)"/>
    <property type="match status" value="1"/>
</dbReference>
<sequence length="151" mass="15716">MTLSIAPESPLTDAGRALVAGSQRALLDVFPPEDIFSFTAEELTTPGTTFLVARKGGAALGCVALVDCGDYAEVKRLYVPAAGRGQGIARALMQALEKTARAMGKNAILLETGDALIAAVALYTALGYTKRGPFGAYPEHPASLFMGKQLA</sequence>